<reference evidence="9" key="2">
    <citation type="submission" date="2020-02" db="EMBL/GenBank/DDBJ databases">
        <authorList>
            <person name="Matsumoto Y."/>
            <person name="Motooka D."/>
            <person name="Nakamura S."/>
        </authorList>
    </citation>
    <scope>NUCLEOTIDE SEQUENCE</scope>
    <source>
        <strain evidence="9">JCM 13671</strain>
    </source>
</reference>
<evidence type="ECO:0000256" key="3">
    <source>
        <dbReference type="ARBA" id="ARBA00022723"/>
    </source>
</evidence>
<organism evidence="9 10">
    <name type="scientific">Mycolicibacterium confluentis</name>
    <dbReference type="NCBI Taxonomy" id="28047"/>
    <lineage>
        <taxon>Bacteria</taxon>
        <taxon>Bacillati</taxon>
        <taxon>Actinomycetota</taxon>
        <taxon>Actinomycetes</taxon>
        <taxon>Mycobacteriales</taxon>
        <taxon>Mycobacteriaceae</taxon>
        <taxon>Mycolicibacterium</taxon>
    </lineage>
</organism>
<keyword evidence="10" id="KW-1185">Reference proteome</keyword>
<dbReference type="GO" id="GO:0009055">
    <property type="term" value="F:electron transfer activity"/>
    <property type="evidence" value="ECO:0007669"/>
    <property type="project" value="UniProtKB-UniRule"/>
</dbReference>
<keyword evidence="4 8" id="KW-0249">Electron transport</keyword>
<dbReference type="GO" id="GO:0051538">
    <property type="term" value="F:3 iron, 4 sulfur cluster binding"/>
    <property type="evidence" value="ECO:0007669"/>
    <property type="project" value="UniProtKB-KW"/>
</dbReference>
<dbReference type="AlphaFoldDB" id="A0A7I7Y3R2"/>
<keyword evidence="3 8" id="KW-0479">Metal-binding</keyword>
<protein>
    <recommendedName>
        <fullName evidence="8">Ferredoxin</fullName>
    </recommendedName>
</protein>
<accession>A0A7I7Y3R2</accession>
<dbReference type="SUPFAM" id="SSF54862">
    <property type="entry name" value="4Fe-4S ferredoxins"/>
    <property type="match status" value="1"/>
</dbReference>
<dbReference type="EMBL" id="AP022612">
    <property type="protein sequence ID" value="BBZ35642.1"/>
    <property type="molecule type" value="Genomic_DNA"/>
</dbReference>
<evidence type="ECO:0000256" key="6">
    <source>
        <dbReference type="ARBA" id="ARBA00023014"/>
    </source>
</evidence>
<dbReference type="PANTHER" id="PTHR36923">
    <property type="entry name" value="FERREDOXIN"/>
    <property type="match status" value="1"/>
</dbReference>
<sequence>MLSMRVTVDRSICDEHGLCAMAAPSVFEINDDGELVYDQNPDDSERDQTEEAMGSCPVQAISIAD</sequence>
<comment type="function">
    <text evidence="8">Ferredoxins are iron-sulfur proteins that transfer electrons in a wide variety of metabolic reactions.</text>
</comment>
<proteinExistence type="predicted"/>
<dbReference type="Pfam" id="PF13370">
    <property type="entry name" value="Fer4_13"/>
    <property type="match status" value="1"/>
</dbReference>
<keyword evidence="6 8" id="KW-0411">Iron-sulfur</keyword>
<keyword evidence="7" id="KW-0003">3Fe-4S</keyword>
<evidence type="ECO:0000256" key="4">
    <source>
        <dbReference type="ARBA" id="ARBA00022982"/>
    </source>
</evidence>
<gene>
    <name evidence="9" type="ORF">MCNF_42470</name>
</gene>
<evidence type="ECO:0000256" key="7">
    <source>
        <dbReference type="ARBA" id="ARBA00023291"/>
    </source>
</evidence>
<dbReference type="PRINTS" id="PR00352">
    <property type="entry name" value="3FE4SFRDOXIN"/>
</dbReference>
<comment type="cofactor">
    <cofactor evidence="1">
        <name>[3Fe-4S] cluster</name>
        <dbReference type="ChEBI" id="CHEBI:21137"/>
    </cofactor>
</comment>
<evidence type="ECO:0000313" key="10">
    <source>
        <dbReference type="Proteomes" id="UP000466931"/>
    </source>
</evidence>
<dbReference type="Proteomes" id="UP000466931">
    <property type="component" value="Chromosome"/>
</dbReference>
<evidence type="ECO:0000256" key="5">
    <source>
        <dbReference type="ARBA" id="ARBA00023004"/>
    </source>
</evidence>
<name>A0A7I7Y3R2_9MYCO</name>
<keyword evidence="2 8" id="KW-0813">Transport</keyword>
<dbReference type="PANTHER" id="PTHR36923:SF3">
    <property type="entry name" value="FERREDOXIN"/>
    <property type="match status" value="1"/>
</dbReference>
<reference evidence="9" key="1">
    <citation type="journal article" date="2019" name="Emerg. Microbes Infect.">
        <title>Comprehensive subspecies identification of 175 nontuberculous mycobacteria species based on 7547 genomic profiles.</title>
        <authorList>
            <person name="Matsumoto Y."/>
            <person name="Kinjo T."/>
            <person name="Motooka D."/>
            <person name="Nabeya D."/>
            <person name="Jung N."/>
            <person name="Uechi K."/>
            <person name="Horii T."/>
            <person name="Iida T."/>
            <person name="Fujita J."/>
            <person name="Nakamura S."/>
        </authorList>
    </citation>
    <scope>NUCLEOTIDE SEQUENCE [LARGE SCALE GENOMIC DNA]</scope>
    <source>
        <strain evidence="9">JCM 13671</strain>
    </source>
</reference>
<evidence type="ECO:0000256" key="8">
    <source>
        <dbReference type="RuleBase" id="RU368020"/>
    </source>
</evidence>
<dbReference type="GO" id="GO:0005506">
    <property type="term" value="F:iron ion binding"/>
    <property type="evidence" value="ECO:0007669"/>
    <property type="project" value="UniProtKB-UniRule"/>
</dbReference>
<dbReference type="InterPro" id="IPR051269">
    <property type="entry name" value="Fe-S_cluster_ET"/>
</dbReference>
<evidence type="ECO:0000256" key="1">
    <source>
        <dbReference type="ARBA" id="ARBA00001927"/>
    </source>
</evidence>
<keyword evidence="5 8" id="KW-0408">Iron</keyword>
<dbReference type="Gene3D" id="3.30.70.20">
    <property type="match status" value="1"/>
</dbReference>
<dbReference type="InterPro" id="IPR001080">
    <property type="entry name" value="3Fe4S_ferredoxin"/>
</dbReference>
<evidence type="ECO:0000256" key="2">
    <source>
        <dbReference type="ARBA" id="ARBA00022448"/>
    </source>
</evidence>
<evidence type="ECO:0000313" key="9">
    <source>
        <dbReference type="EMBL" id="BBZ35642.1"/>
    </source>
</evidence>